<dbReference type="Gene3D" id="3.40.50.2300">
    <property type="match status" value="2"/>
</dbReference>
<dbReference type="Pfam" id="PF13458">
    <property type="entry name" value="Peripla_BP_6"/>
    <property type="match status" value="1"/>
</dbReference>
<dbReference type="AlphaFoldDB" id="A0A0F0H4T4"/>
<accession>A0A0F0H4T4</accession>
<protein>
    <submittedName>
        <fullName evidence="5">ABC transporter substrate-binding protein</fullName>
    </submittedName>
</protein>
<sequence length="428" mass="45996">MSRRRFSRTGAVALAAALTLSACGGLDDQAGRDGDSRVIKVGFVTPQTGPLAAFGEADDFVIDQMREHFRTHPVRIGAEDYSVEIIVKDAASDSKRAGEVAGELINSDQVDLIMSGGTPDVVNPVADQCEANGVPCITTSDPWQPYFFGRGGKPDKPFRWTYHFFWGLEDVEAVYLDMWNAVSAGKKAGALWPNDPDGRAWGDQKTGFPTVIAAQGYSTVDPGFYPNGTQDFTAQIARFKADGADILLGVPIPPDFTTFWTQAKQQGYQPKLATIGKALLFPSSVQALGDLGDNLATEVWWHPSYPYKSSLTGQSAADLAAAYEKTTGRQWIQPIGFTHALFEVMVTALTRAGSVDGTKVVDVLKSLKTNTIVGALDWTAGPVPNVAKTPLVGGQWRKSAGPHPYELVIVSNSKATDIPTGGRVEALR</sequence>
<dbReference type="CDD" id="cd06337">
    <property type="entry name" value="PBP1_ABC_ligand_binding-like"/>
    <property type="match status" value="1"/>
</dbReference>
<dbReference type="PANTHER" id="PTHR30483">
    <property type="entry name" value="LEUCINE-SPECIFIC-BINDING PROTEIN"/>
    <property type="match status" value="1"/>
</dbReference>
<proteinExistence type="inferred from homology"/>
<evidence type="ECO:0000313" key="6">
    <source>
        <dbReference type="Proteomes" id="UP000033393"/>
    </source>
</evidence>
<evidence type="ECO:0000256" key="1">
    <source>
        <dbReference type="ARBA" id="ARBA00010062"/>
    </source>
</evidence>
<name>A0A0F0H4T4_LENAE</name>
<dbReference type="PANTHER" id="PTHR30483:SF6">
    <property type="entry name" value="PERIPLASMIC BINDING PROTEIN OF ABC TRANSPORTER FOR NATURAL AMINO ACIDS"/>
    <property type="match status" value="1"/>
</dbReference>
<dbReference type="OrthoDB" id="6753945at2"/>
<dbReference type="SUPFAM" id="SSF53822">
    <property type="entry name" value="Periplasmic binding protein-like I"/>
    <property type="match status" value="1"/>
</dbReference>
<evidence type="ECO:0000256" key="3">
    <source>
        <dbReference type="SAM" id="SignalP"/>
    </source>
</evidence>
<evidence type="ECO:0000313" key="5">
    <source>
        <dbReference type="EMBL" id="KJK48618.1"/>
    </source>
</evidence>
<organism evidence="5 6">
    <name type="scientific">Lentzea aerocolonigenes</name>
    <name type="common">Lechevalieria aerocolonigenes</name>
    <name type="synonym">Saccharothrix aerocolonigenes</name>
    <dbReference type="NCBI Taxonomy" id="68170"/>
    <lineage>
        <taxon>Bacteria</taxon>
        <taxon>Bacillati</taxon>
        <taxon>Actinomycetota</taxon>
        <taxon>Actinomycetes</taxon>
        <taxon>Pseudonocardiales</taxon>
        <taxon>Pseudonocardiaceae</taxon>
        <taxon>Lentzea</taxon>
    </lineage>
</organism>
<evidence type="ECO:0000259" key="4">
    <source>
        <dbReference type="Pfam" id="PF13458"/>
    </source>
</evidence>
<keyword evidence="2 3" id="KW-0732">Signal</keyword>
<feature type="chain" id="PRO_5038529859" evidence="3">
    <location>
        <begin position="25"/>
        <end position="428"/>
    </location>
</feature>
<dbReference type="Proteomes" id="UP000033393">
    <property type="component" value="Unassembled WGS sequence"/>
</dbReference>
<dbReference type="InterPro" id="IPR028082">
    <property type="entry name" value="Peripla_BP_I"/>
</dbReference>
<dbReference type="PROSITE" id="PS51257">
    <property type="entry name" value="PROKAR_LIPOPROTEIN"/>
    <property type="match status" value="1"/>
</dbReference>
<dbReference type="PATRIC" id="fig|68170.10.peg.4195"/>
<comment type="similarity">
    <text evidence="1">Belongs to the leucine-binding protein family.</text>
</comment>
<feature type="signal peptide" evidence="3">
    <location>
        <begin position="1"/>
        <end position="24"/>
    </location>
</feature>
<dbReference type="InterPro" id="IPR051010">
    <property type="entry name" value="BCAA_transport"/>
</dbReference>
<dbReference type="EMBL" id="JYJG01000101">
    <property type="protein sequence ID" value="KJK48618.1"/>
    <property type="molecule type" value="Genomic_DNA"/>
</dbReference>
<reference evidence="5 6" key="1">
    <citation type="submission" date="2015-02" db="EMBL/GenBank/DDBJ databases">
        <authorList>
            <person name="Ju K.-S."/>
            <person name="Doroghazi J.R."/>
            <person name="Metcalf W."/>
        </authorList>
    </citation>
    <scope>NUCLEOTIDE SEQUENCE [LARGE SCALE GENOMIC DNA]</scope>
    <source>
        <strain evidence="5 6">NRRL B-16140</strain>
    </source>
</reference>
<gene>
    <name evidence="5" type="ORF">UK23_16545</name>
</gene>
<keyword evidence="6" id="KW-1185">Reference proteome</keyword>
<dbReference type="InterPro" id="IPR028081">
    <property type="entry name" value="Leu-bd"/>
</dbReference>
<evidence type="ECO:0000256" key="2">
    <source>
        <dbReference type="ARBA" id="ARBA00022729"/>
    </source>
</evidence>
<feature type="domain" description="Leucine-binding protein" evidence="4">
    <location>
        <begin position="39"/>
        <end position="380"/>
    </location>
</feature>
<comment type="caution">
    <text evidence="5">The sequence shown here is derived from an EMBL/GenBank/DDBJ whole genome shotgun (WGS) entry which is preliminary data.</text>
</comment>